<dbReference type="SUPFAM" id="SSF53098">
    <property type="entry name" value="Ribonuclease H-like"/>
    <property type="match status" value="1"/>
</dbReference>
<dbReference type="InterPro" id="IPR013520">
    <property type="entry name" value="Ribonucl_H"/>
</dbReference>
<organism evidence="7 8">
    <name type="scientific">Scytalidium lignicola</name>
    <name type="common">Hyphomycete</name>
    <dbReference type="NCBI Taxonomy" id="5539"/>
    <lineage>
        <taxon>Eukaryota</taxon>
        <taxon>Fungi</taxon>
        <taxon>Dikarya</taxon>
        <taxon>Ascomycota</taxon>
        <taxon>Pezizomycotina</taxon>
        <taxon>Leotiomycetes</taxon>
        <taxon>Leotiomycetes incertae sedis</taxon>
        <taxon>Scytalidium</taxon>
    </lineage>
</organism>
<dbReference type="GO" id="GO:0004527">
    <property type="term" value="F:exonuclease activity"/>
    <property type="evidence" value="ECO:0007669"/>
    <property type="project" value="UniProtKB-KW"/>
</dbReference>
<feature type="non-terminal residue" evidence="7">
    <location>
        <position position="1"/>
    </location>
</feature>
<feature type="compositionally biased region" description="Basic and acidic residues" evidence="5">
    <location>
        <begin position="649"/>
        <end position="658"/>
    </location>
</feature>
<name>A0A3E2HLD4_SCYLI</name>
<sequence length="707" mass="78610">MFASKGFFSGILCPSEEACALPKCTFKHVDLNTDLDKFSIVSESDRFHLAVNPEVRDNERVKRRKINDASSTHKTGAAEANNIQKGQPLNNQGESTSLQTKTLQTVNRQVSPPPLRRNTETIKSSSTSQTPNSIDSKTPVKKASTTTKSTSTIVSHSITTLNRRLERKEALNPRALKSTPASHTLRFQLVKALHDQFVRLNSELAKDANDVEQRLVLSDQALITKVLDIEEDAAGKASIYSNVVKNSILNYKRMTVVKWKEEREKELADLEALEALASSNTTATKPASSPKPIETGLTPEEELVLLPKLFTPIDGLSKHGYVNSIPSDEDINIAKYGVEASKGWEVCDRCKSRFQVFPGRREEDGALTSGGPCRYHFGKAFMSERSTTDVKSKREKRYGCCGQAIGDSPGCTQADSHVFKVTEFKRLAAVMNFERTPENPNLKNKDPVCIDAEMGYTTYGLELIRLTATSWNTRNELLDVLVRPMGEVLDLNSRYSGVWPKDMTEAKPLEISSKEAPQISNESNHPTNQKLPIVESPASARALLFSYLSPQTPLIGHGLENDLNATRIIHPTIIDTALLYPHKAGLPFRHGLKMLMRFHLNREIQVVVDGNMTGHDSKEDANAAGDLVRYAVGREWAKLKNRGWTFENGKLKSPEEKFPPSNRPKASHSVESFERDSKVISTASKATRKRSRAEIEDPLEDGEVDDN</sequence>
<gene>
    <name evidence="7" type="ORF">B7463_g2123</name>
</gene>
<dbReference type="CDD" id="cd06145">
    <property type="entry name" value="REX1_like"/>
    <property type="match status" value="1"/>
</dbReference>
<evidence type="ECO:0000256" key="5">
    <source>
        <dbReference type="SAM" id="MobiDB-lite"/>
    </source>
</evidence>
<dbReference type="InterPro" id="IPR012337">
    <property type="entry name" value="RNaseH-like_sf"/>
</dbReference>
<dbReference type="OrthoDB" id="3996471at2759"/>
<proteinExistence type="inferred from homology"/>
<feature type="compositionally biased region" description="Low complexity" evidence="5">
    <location>
        <begin position="141"/>
        <end position="160"/>
    </location>
</feature>
<keyword evidence="3" id="KW-0378">Hydrolase</keyword>
<feature type="compositionally biased region" description="Polar residues" evidence="5">
    <location>
        <begin position="81"/>
        <end position="110"/>
    </location>
</feature>
<dbReference type="PANTHER" id="PTHR12801:SF112">
    <property type="entry name" value="RNA EXONUCLEASE 3"/>
    <property type="match status" value="1"/>
</dbReference>
<protein>
    <recommendedName>
        <fullName evidence="6">Exonuclease domain-containing protein</fullName>
    </recommendedName>
</protein>
<dbReference type="PANTHER" id="PTHR12801">
    <property type="entry name" value="RNA EXONUCLEASE REXO1 / RECO3 FAMILY MEMBER-RELATED"/>
    <property type="match status" value="1"/>
</dbReference>
<dbReference type="InterPro" id="IPR034922">
    <property type="entry name" value="REX1-like_exo"/>
</dbReference>
<feature type="domain" description="Exonuclease" evidence="6">
    <location>
        <begin position="446"/>
        <end position="637"/>
    </location>
</feature>
<dbReference type="SMART" id="SM00479">
    <property type="entry name" value="EXOIII"/>
    <property type="match status" value="1"/>
</dbReference>
<dbReference type="AlphaFoldDB" id="A0A3E2HLD4"/>
<feature type="compositionally biased region" description="Polar residues" evidence="5">
    <location>
        <begin position="121"/>
        <end position="135"/>
    </location>
</feature>
<keyword evidence="2" id="KW-0540">Nuclease</keyword>
<dbReference type="GO" id="GO:0003676">
    <property type="term" value="F:nucleic acid binding"/>
    <property type="evidence" value="ECO:0007669"/>
    <property type="project" value="InterPro"/>
</dbReference>
<dbReference type="EMBL" id="NCSJ02000024">
    <property type="protein sequence ID" value="RFU34208.1"/>
    <property type="molecule type" value="Genomic_DNA"/>
</dbReference>
<evidence type="ECO:0000259" key="6">
    <source>
        <dbReference type="SMART" id="SM00479"/>
    </source>
</evidence>
<dbReference type="Proteomes" id="UP000258309">
    <property type="component" value="Unassembled WGS sequence"/>
</dbReference>
<comment type="caution">
    <text evidence="7">The sequence shown here is derived from an EMBL/GenBank/DDBJ whole genome shotgun (WGS) entry which is preliminary data.</text>
</comment>
<feature type="region of interest" description="Disordered" evidence="5">
    <location>
        <begin position="58"/>
        <end position="161"/>
    </location>
</feature>
<keyword evidence="4" id="KW-0269">Exonuclease</keyword>
<dbReference type="Gene3D" id="3.30.420.10">
    <property type="entry name" value="Ribonuclease H-like superfamily/Ribonuclease H"/>
    <property type="match status" value="1"/>
</dbReference>
<accession>A0A3E2HLD4</accession>
<dbReference type="STRING" id="5539.A0A3E2HLD4"/>
<feature type="non-terminal residue" evidence="7">
    <location>
        <position position="707"/>
    </location>
</feature>
<evidence type="ECO:0000313" key="8">
    <source>
        <dbReference type="Proteomes" id="UP000258309"/>
    </source>
</evidence>
<dbReference type="InterPro" id="IPR036397">
    <property type="entry name" value="RNaseH_sf"/>
</dbReference>
<evidence type="ECO:0000256" key="2">
    <source>
        <dbReference type="ARBA" id="ARBA00022722"/>
    </source>
</evidence>
<reference evidence="7 8" key="1">
    <citation type="submission" date="2018-05" db="EMBL/GenBank/DDBJ databases">
        <title>Draft genome sequence of Scytalidium lignicola DSM 105466, a ubiquitous saprotrophic fungus.</title>
        <authorList>
            <person name="Buettner E."/>
            <person name="Gebauer A.M."/>
            <person name="Hofrichter M."/>
            <person name="Liers C."/>
            <person name="Kellner H."/>
        </authorList>
    </citation>
    <scope>NUCLEOTIDE SEQUENCE [LARGE SCALE GENOMIC DNA]</scope>
    <source>
        <strain evidence="7 8">DSM 105466</strain>
    </source>
</reference>
<comment type="similarity">
    <text evidence="1">Belongs to the REXO1/REXO3 family.</text>
</comment>
<evidence type="ECO:0000256" key="1">
    <source>
        <dbReference type="ARBA" id="ARBA00006357"/>
    </source>
</evidence>
<evidence type="ECO:0000256" key="3">
    <source>
        <dbReference type="ARBA" id="ARBA00022801"/>
    </source>
</evidence>
<evidence type="ECO:0000256" key="4">
    <source>
        <dbReference type="ARBA" id="ARBA00022839"/>
    </source>
</evidence>
<feature type="region of interest" description="Disordered" evidence="5">
    <location>
        <begin position="649"/>
        <end position="707"/>
    </location>
</feature>
<dbReference type="InterPro" id="IPR047021">
    <property type="entry name" value="REXO1/3/4-like"/>
</dbReference>
<dbReference type="OMA" id="GQCTYHP"/>
<keyword evidence="8" id="KW-1185">Reference proteome</keyword>
<dbReference type="GO" id="GO:0005634">
    <property type="term" value="C:nucleus"/>
    <property type="evidence" value="ECO:0007669"/>
    <property type="project" value="TreeGrafter"/>
</dbReference>
<evidence type="ECO:0000313" key="7">
    <source>
        <dbReference type="EMBL" id="RFU34208.1"/>
    </source>
</evidence>
<feature type="compositionally biased region" description="Acidic residues" evidence="5">
    <location>
        <begin position="696"/>
        <end position="707"/>
    </location>
</feature>